<dbReference type="EMBL" id="OX459955">
    <property type="protein sequence ID" value="CAI9159972.1"/>
    <property type="molecule type" value="Genomic_DNA"/>
</dbReference>
<feature type="compositionally biased region" description="Basic and acidic residues" evidence="1">
    <location>
        <begin position="510"/>
        <end position="529"/>
    </location>
</feature>
<feature type="region of interest" description="Disordered" evidence="1">
    <location>
        <begin position="1"/>
        <end position="80"/>
    </location>
</feature>
<feature type="region of interest" description="Disordered" evidence="1">
    <location>
        <begin position="602"/>
        <end position="658"/>
    </location>
</feature>
<reference evidence="2" key="1">
    <citation type="submission" date="2023-04" db="EMBL/GenBank/DDBJ databases">
        <authorList>
            <consortium name="ELIXIR-Norway"/>
        </authorList>
    </citation>
    <scope>NUCLEOTIDE SEQUENCE [LARGE SCALE GENOMIC DNA]</scope>
</reference>
<keyword evidence="3" id="KW-1185">Reference proteome</keyword>
<feature type="compositionally biased region" description="Basic and acidic residues" evidence="1">
    <location>
        <begin position="390"/>
        <end position="399"/>
    </location>
</feature>
<proteinExistence type="predicted"/>
<feature type="compositionally biased region" description="Basic residues" evidence="1">
    <location>
        <begin position="455"/>
        <end position="465"/>
    </location>
</feature>
<evidence type="ECO:0000313" key="2">
    <source>
        <dbReference type="EMBL" id="CAI9159972.1"/>
    </source>
</evidence>
<feature type="compositionally biased region" description="Low complexity" evidence="1">
    <location>
        <begin position="617"/>
        <end position="626"/>
    </location>
</feature>
<feature type="compositionally biased region" description="Pro residues" evidence="1">
    <location>
        <begin position="604"/>
        <end position="616"/>
    </location>
</feature>
<name>A0ABN8YHC2_RANTA</name>
<accession>A0ABN8YHC2</accession>
<gene>
    <name evidence="2" type="ORF">MRATA1EN1_LOCUS8934</name>
</gene>
<feature type="compositionally biased region" description="Polar residues" evidence="1">
    <location>
        <begin position="261"/>
        <end position="275"/>
    </location>
</feature>
<feature type="compositionally biased region" description="Basic and acidic residues" evidence="1">
    <location>
        <begin position="214"/>
        <end position="233"/>
    </location>
</feature>
<protein>
    <submittedName>
        <fullName evidence="2">Uncharacterized protein</fullName>
    </submittedName>
</protein>
<evidence type="ECO:0000256" key="1">
    <source>
        <dbReference type="SAM" id="MobiDB-lite"/>
    </source>
</evidence>
<sequence>MNGRGGCGTHTHRRATPCAATGVQPEATRQGRQAGGTPPGPLHVRPEPPQRGLFMEETQDRASSGFSAAAKRKGGAEGLDWEARTSGASCYTRDGQQRGLTLQRREPHAQHPTINHNGEEHEKEYGVQLSHMLYRRSQSNTSFDLTRLGRITPPVSQPQSVSTAGITVCFNIPDRSPRRGPLARPLDWTNMGHKPSPSSSPETAGLASSQESTHTGDELRCEKPTSKREKEGLGDSGPFSCQKGGAQRGQTEGKSKARTGQAGSAGQTTRDTAVQGQDHRHTRQGGWGRPGERRQQRGRGRTAPFPCHRAQPSCPRRQRDCAQGCRVPKRTAGRDGNPHTTRLPSSRGREAAGQPPPRPLPGTAQAFCSGRPDTRQPEVTAGTLWQRPSQRRECGADHSKHPHPQKANARWSAATRSWEHVTGSPRTPGVGDPRPAGRSADGTANTRLGLASGRGGRRPRGRPAGHRPGAQTWPLRPASPRGGRARHWPGSRPVAVTPGRLLAGLPPGPRVRDSPRGRAGPARDEDGSRRRPKPRRGMGPGRRLPRPLRWAPGRARREGSTEEETGDDGRAGRSKLRLLRAPGPVQVSNAAAAAASGFMAKTPAPLPLPPPPPPRTEVPVTRRSTPGLRGRSPAPVVRHVPPSPAPARVTWHKHVCPQ</sequence>
<evidence type="ECO:0000313" key="3">
    <source>
        <dbReference type="Proteomes" id="UP001176941"/>
    </source>
</evidence>
<feature type="compositionally biased region" description="Polar residues" evidence="1">
    <location>
        <begin position="196"/>
        <end position="213"/>
    </location>
</feature>
<feature type="region of interest" description="Disordered" evidence="1">
    <location>
        <begin position="171"/>
        <end position="575"/>
    </location>
</feature>
<organism evidence="2 3">
    <name type="scientific">Rangifer tarandus platyrhynchus</name>
    <name type="common">Svalbard reindeer</name>
    <dbReference type="NCBI Taxonomy" id="3082113"/>
    <lineage>
        <taxon>Eukaryota</taxon>
        <taxon>Metazoa</taxon>
        <taxon>Chordata</taxon>
        <taxon>Craniata</taxon>
        <taxon>Vertebrata</taxon>
        <taxon>Euteleostomi</taxon>
        <taxon>Mammalia</taxon>
        <taxon>Eutheria</taxon>
        <taxon>Laurasiatheria</taxon>
        <taxon>Artiodactyla</taxon>
        <taxon>Ruminantia</taxon>
        <taxon>Pecora</taxon>
        <taxon>Cervidae</taxon>
        <taxon>Odocoileinae</taxon>
        <taxon>Rangifer</taxon>
    </lineage>
</organism>
<dbReference type="Proteomes" id="UP001176941">
    <property type="component" value="Chromosome 19"/>
</dbReference>